<evidence type="ECO:0000256" key="2">
    <source>
        <dbReference type="ARBA" id="ARBA00022679"/>
    </source>
</evidence>
<keyword evidence="6" id="KW-0040">ANK repeat</keyword>
<feature type="repeat" description="ANK" evidence="6">
    <location>
        <begin position="735"/>
        <end position="763"/>
    </location>
</feature>
<dbReference type="InterPro" id="IPR036770">
    <property type="entry name" value="Ankyrin_rpt-contain_sf"/>
</dbReference>
<keyword evidence="10" id="KW-1185">Reference proteome</keyword>
<evidence type="ECO:0000256" key="5">
    <source>
        <dbReference type="ARBA" id="ARBA00022840"/>
    </source>
</evidence>
<reference evidence="9 10" key="1">
    <citation type="journal article" date="2025" name="Microbiol. Resour. Announc.">
        <title>Draft genome sequences for Neonectria magnoliae and Neonectria punicea, canker pathogens of Liriodendron tulipifera and Acer saccharum in West Virginia.</title>
        <authorList>
            <person name="Petronek H.M."/>
            <person name="Kasson M.T."/>
            <person name="Metheny A.M."/>
            <person name="Stauder C.M."/>
            <person name="Lovett B."/>
            <person name="Lynch S.C."/>
            <person name="Garnas J.R."/>
            <person name="Kasson L.R."/>
            <person name="Stajich J.E."/>
        </authorList>
    </citation>
    <scope>NUCLEOTIDE SEQUENCE [LARGE SCALE GENOMIC DNA]</scope>
    <source>
        <strain evidence="9 10">NRRL 64653</strain>
    </source>
</reference>
<dbReference type="Gene3D" id="3.30.200.20">
    <property type="entry name" value="Phosphorylase Kinase, domain 1"/>
    <property type="match status" value="1"/>
</dbReference>
<evidence type="ECO:0000256" key="6">
    <source>
        <dbReference type="PROSITE-ProRule" id="PRU00023"/>
    </source>
</evidence>
<name>A0ABR1GZ52_9HYPO</name>
<feature type="region of interest" description="Disordered" evidence="7">
    <location>
        <begin position="498"/>
        <end position="518"/>
    </location>
</feature>
<dbReference type="Proteomes" id="UP001498476">
    <property type="component" value="Unassembled WGS sequence"/>
</dbReference>
<dbReference type="PROSITE" id="PS50297">
    <property type="entry name" value="ANK_REP_REGION"/>
    <property type="match status" value="1"/>
</dbReference>
<feature type="region of interest" description="Disordered" evidence="7">
    <location>
        <begin position="1"/>
        <end position="35"/>
    </location>
</feature>
<dbReference type="InterPro" id="IPR002110">
    <property type="entry name" value="Ankyrin_rpt"/>
</dbReference>
<dbReference type="Pfam" id="PF00023">
    <property type="entry name" value="Ank"/>
    <property type="match status" value="2"/>
</dbReference>
<accession>A0ABR1GZ52</accession>
<keyword evidence="3" id="KW-0547">Nucleotide-binding</keyword>
<dbReference type="PANTHER" id="PTHR24351">
    <property type="entry name" value="RIBOSOMAL PROTEIN S6 KINASE"/>
    <property type="match status" value="1"/>
</dbReference>
<proteinExistence type="predicted"/>
<dbReference type="InterPro" id="IPR011009">
    <property type="entry name" value="Kinase-like_dom_sf"/>
</dbReference>
<dbReference type="PROSITE" id="PS50011">
    <property type="entry name" value="PROTEIN_KINASE_DOM"/>
    <property type="match status" value="1"/>
</dbReference>
<gene>
    <name evidence="9" type="ORF">QQX98_007038</name>
</gene>
<keyword evidence="5" id="KW-0067">ATP-binding</keyword>
<evidence type="ECO:0000313" key="10">
    <source>
        <dbReference type="Proteomes" id="UP001498476"/>
    </source>
</evidence>
<comment type="caution">
    <text evidence="9">The sequence shown here is derived from an EMBL/GenBank/DDBJ whole genome shotgun (WGS) entry which is preliminary data.</text>
</comment>
<dbReference type="SMART" id="SM00220">
    <property type="entry name" value="S_TKc"/>
    <property type="match status" value="1"/>
</dbReference>
<organism evidence="9 10">
    <name type="scientific">Neonectria punicea</name>
    <dbReference type="NCBI Taxonomy" id="979145"/>
    <lineage>
        <taxon>Eukaryota</taxon>
        <taxon>Fungi</taxon>
        <taxon>Dikarya</taxon>
        <taxon>Ascomycota</taxon>
        <taxon>Pezizomycotina</taxon>
        <taxon>Sordariomycetes</taxon>
        <taxon>Hypocreomycetidae</taxon>
        <taxon>Hypocreales</taxon>
        <taxon>Nectriaceae</taxon>
        <taxon>Neonectria</taxon>
    </lineage>
</organism>
<evidence type="ECO:0000256" key="3">
    <source>
        <dbReference type="ARBA" id="ARBA00022741"/>
    </source>
</evidence>
<dbReference type="SUPFAM" id="SSF56112">
    <property type="entry name" value="Protein kinase-like (PK-like)"/>
    <property type="match status" value="1"/>
</dbReference>
<dbReference type="CDD" id="cd11651">
    <property type="entry name" value="YPK1_N_like"/>
    <property type="match status" value="1"/>
</dbReference>
<feature type="region of interest" description="Disordered" evidence="7">
    <location>
        <begin position="426"/>
        <end position="467"/>
    </location>
</feature>
<feature type="repeat" description="ANK" evidence="6">
    <location>
        <begin position="611"/>
        <end position="643"/>
    </location>
</feature>
<dbReference type="Gene3D" id="1.10.510.10">
    <property type="entry name" value="Transferase(Phosphotransferase) domain 1"/>
    <property type="match status" value="2"/>
</dbReference>
<dbReference type="PROSITE" id="PS50088">
    <property type="entry name" value="ANK_REPEAT"/>
    <property type="match status" value="2"/>
</dbReference>
<protein>
    <recommendedName>
        <fullName evidence="8">Protein kinase domain-containing protein</fullName>
    </recommendedName>
</protein>
<keyword evidence="1" id="KW-0723">Serine/threonine-protein kinase</keyword>
<keyword evidence="4" id="KW-0418">Kinase</keyword>
<dbReference type="InterPro" id="IPR000719">
    <property type="entry name" value="Prot_kinase_dom"/>
</dbReference>
<dbReference type="Gene3D" id="1.25.40.20">
    <property type="entry name" value="Ankyrin repeat-containing domain"/>
    <property type="match status" value="1"/>
</dbReference>
<evidence type="ECO:0000313" key="9">
    <source>
        <dbReference type="EMBL" id="KAK7414095.1"/>
    </source>
</evidence>
<evidence type="ECO:0000256" key="7">
    <source>
        <dbReference type="SAM" id="MobiDB-lite"/>
    </source>
</evidence>
<dbReference type="SMART" id="SM00248">
    <property type="entry name" value="ANK"/>
    <property type="match status" value="3"/>
</dbReference>
<evidence type="ECO:0000256" key="4">
    <source>
        <dbReference type="ARBA" id="ARBA00022777"/>
    </source>
</evidence>
<evidence type="ECO:0000256" key="1">
    <source>
        <dbReference type="ARBA" id="ARBA00022527"/>
    </source>
</evidence>
<dbReference type="Pfam" id="PF00069">
    <property type="entry name" value="Pkinase"/>
    <property type="match status" value="1"/>
</dbReference>
<feature type="domain" description="Protein kinase" evidence="8">
    <location>
        <begin position="178"/>
        <end position="416"/>
    </location>
</feature>
<dbReference type="SUPFAM" id="SSF48403">
    <property type="entry name" value="Ankyrin repeat"/>
    <property type="match status" value="1"/>
</dbReference>
<evidence type="ECO:0000259" key="8">
    <source>
        <dbReference type="PROSITE" id="PS50011"/>
    </source>
</evidence>
<dbReference type="EMBL" id="JAZAVJ010000111">
    <property type="protein sequence ID" value="KAK7414095.1"/>
    <property type="molecule type" value="Genomic_DNA"/>
</dbReference>
<sequence length="863" mass="93751">MSNGLEKGALEQVALDSEVGTRSPNGGKDASEIIIPSQPSSLPGPGILTVRLHQALGLGLPDPSSASSGGVTSRRELPYAILECDRFQVSADALGWSSRGSASWDPAKVFKFDVSASSDLTLHLFISSPDASGEPRAMPLGSISLDPFLQSRAPGLTRVDIQNGTGSVTLEISYLEEKVPLPPLGDSKVWRVLTTVNTGDLIHVEKRDTHRTYAMVTLPTTNCLPSPEAPSYSHPFITPLKFKLESPEGLHLLSPLASGGHLFGHLQRERRFAVDKARFYVAELVCLLEYLHDRRIVASIKPENILIDALGHIRRRWHHTWHAGIPGPRASSRPRGFPDGGLVDLGYPPKRKLTGLPPFYHKDADQRQQRIVGQGLQFPDELPSAAADVLIRLLDKDPARRLGAGGVSEVQSHAFFHGIKWNEVQQKNPTPFKPSNIATGFPIEPRTPRNPRTPKTPPDPWTGGPWSGVRRQSQGLIYERVDFGPCVFWEQVGRVRDSAGGHASDQASSTSTSEDDGWDVLWQPASRQFHFKNRLTNEERAADVQVAGRSDPTSNELPSQGQVEAALALALELGCGERVISKLVEHGVNLNAPILKYEVTNSTLPETVETMPATPLDWAVQHAKADLVNLFLDMGADPNSTAHAIQGPALVNAVRRRNLQLVDMLVGRTDRVSSTRSLALAVDQADTTIVNTLLANGVRCEFEESDRPRPPNPNHYDSCTFGCTPELEAEHFIPPLVRAAQLGNADLVRLLLTHGADANVSYHGLTSGRQEPGDPAQITPAPTPQFSCGRVAQLAMELGYSEVVQLLLKSGADIHLAQPSWPVPGHTCKLVPRTVYLEVTAGLEADRLLLPSGTKFSNSQDGA</sequence>
<keyword evidence="2" id="KW-0808">Transferase</keyword>